<dbReference type="Pfam" id="PF15260">
    <property type="entry name" value="FAM219A"/>
    <property type="match status" value="1"/>
</dbReference>
<reference evidence="3" key="1">
    <citation type="submission" date="2017-10" db="EMBL/GenBank/DDBJ databases">
        <title>A new Pekin duck reference genome.</title>
        <authorList>
            <person name="Hou Z.-C."/>
            <person name="Zhou Z.-K."/>
            <person name="Zhu F."/>
            <person name="Hou S.-S."/>
        </authorList>
    </citation>
    <scope>NUCLEOTIDE SEQUENCE [LARGE SCALE GENOMIC DNA]</scope>
</reference>
<dbReference type="InterPro" id="IPR029339">
    <property type="entry name" value="FAM219"/>
</dbReference>
<dbReference type="Proteomes" id="UP000016666">
    <property type="component" value="Unassembled WGS sequence"/>
</dbReference>
<evidence type="ECO:0000313" key="3">
    <source>
        <dbReference type="Proteomes" id="UP000016666"/>
    </source>
</evidence>
<sequence>MGAHRFPVPFPPWPHCHPVSPSRPPRSRGGYVALSQVAEDGRLSPSSGRLWGICHLGGGFPSPISPPQVNQELSRQLLRDGYHLDEVPDDEDLDLIPPKPAAAPCPWCFGDSLCCVLQ</sequence>
<dbReference type="PANTHER" id="PTHR31281:SF2">
    <property type="entry name" value="PROTEIN FAM219B"/>
    <property type="match status" value="1"/>
</dbReference>
<protein>
    <recommendedName>
        <fullName evidence="4">Family with sequence similarity 219 member B</fullName>
    </recommendedName>
</protein>
<dbReference type="HOGENOM" id="CLU_2694063_0_0_1"/>
<evidence type="ECO:0008006" key="4">
    <source>
        <dbReference type="Google" id="ProtNLM"/>
    </source>
</evidence>
<dbReference type="AlphaFoldDB" id="U3IWH1"/>
<organism evidence="2 3">
    <name type="scientific">Anas platyrhynchos platyrhynchos</name>
    <name type="common">Northern mallard</name>
    <dbReference type="NCBI Taxonomy" id="8840"/>
    <lineage>
        <taxon>Eukaryota</taxon>
        <taxon>Metazoa</taxon>
        <taxon>Chordata</taxon>
        <taxon>Craniata</taxon>
        <taxon>Vertebrata</taxon>
        <taxon>Euteleostomi</taxon>
        <taxon>Archelosauria</taxon>
        <taxon>Archosauria</taxon>
        <taxon>Dinosauria</taxon>
        <taxon>Saurischia</taxon>
        <taxon>Theropoda</taxon>
        <taxon>Coelurosauria</taxon>
        <taxon>Aves</taxon>
        <taxon>Neognathae</taxon>
        <taxon>Galloanserae</taxon>
        <taxon>Anseriformes</taxon>
        <taxon>Anatidae</taxon>
        <taxon>Anatinae</taxon>
        <taxon>Anas</taxon>
    </lineage>
</organism>
<keyword evidence="3" id="KW-1185">Reference proteome</keyword>
<comment type="similarity">
    <text evidence="1">Belongs to the FAM219 family.</text>
</comment>
<dbReference type="Ensembl" id="ENSAPLT00000012325.2">
    <property type="protein sequence ID" value="ENSAPLP00000011596.2"/>
    <property type="gene ID" value="ENSAPLG00000011851.2"/>
</dbReference>
<accession>U3IWH1</accession>
<name>U3IWH1_ANAPP</name>
<reference evidence="2" key="3">
    <citation type="submission" date="2025-09" db="UniProtKB">
        <authorList>
            <consortium name="Ensembl"/>
        </authorList>
    </citation>
    <scope>IDENTIFICATION</scope>
</reference>
<proteinExistence type="inferred from homology"/>
<dbReference type="PANTHER" id="PTHR31281">
    <property type="entry name" value="PROTEIN FAM219A"/>
    <property type="match status" value="1"/>
</dbReference>
<evidence type="ECO:0000256" key="1">
    <source>
        <dbReference type="ARBA" id="ARBA00010549"/>
    </source>
</evidence>
<evidence type="ECO:0000313" key="2">
    <source>
        <dbReference type="Ensembl" id="ENSAPLP00000011596.2"/>
    </source>
</evidence>
<reference evidence="2" key="2">
    <citation type="submission" date="2025-08" db="UniProtKB">
        <authorList>
            <consortium name="Ensembl"/>
        </authorList>
    </citation>
    <scope>IDENTIFICATION</scope>
</reference>